<dbReference type="GO" id="GO:0008137">
    <property type="term" value="F:NADH dehydrogenase (ubiquinone) activity"/>
    <property type="evidence" value="ECO:0007669"/>
    <property type="project" value="InterPro"/>
</dbReference>
<feature type="transmembrane region" description="Helical" evidence="9">
    <location>
        <begin position="105"/>
        <end position="121"/>
    </location>
</feature>
<feature type="transmembrane region" description="Helical" evidence="9">
    <location>
        <begin position="329"/>
        <end position="350"/>
    </location>
</feature>
<keyword evidence="7 9" id="KW-0472">Membrane</keyword>
<feature type="transmembrane region" description="Helical" evidence="9">
    <location>
        <begin position="451"/>
        <end position="467"/>
    </location>
</feature>
<evidence type="ECO:0000256" key="1">
    <source>
        <dbReference type="ARBA" id="ARBA00004127"/>
    </source>
</evidence>
<comment type="caution">
    <text evidence="12">The sequence shown here is derived from an EMBL/GenBank/DDBJ whole genome shotgun (WGS) entry which is preliminary data.</text>
</comment>
<dbReference type="Proteomes" id="UP000274046">
    <property type="component" value="Unassembled WGS sequence"/>
</dbReference>
<keyword evidence="6" id="KW-0520">NAD</keyword>
<dbReference type="GO" id="GO:0042773">
    <property type="term" value="P:ATP synthesis coupled electron transport"/>
    <property type="evidence" value="ECO:0007669"/>
    <property type="project" value="InterPro"/>
</dbReference>
<dbReference type="RefSeq" id="WP_123205670.1">
    <property type="nucleotide sequence ID" value="NZ_RBEE01000013.1"/>
</dbReference>
<evidence type="ECO:0000313" key="13">
    <source>
        <dbReference type="Proteomes" id="UP000274046"/>
    </source>
</evidence>
<organism evidence="12 13">
    <name type="scientific">Pedobacter jejuensis</name>
    <dbReference type="NCBI Taxonomy" id="1268550"/>
    <lineage>
        <taxon>Bacteria</taxon>
        <taxon>Pseudomonadati</taxon>
        <taxon>Bacteroidota</taxon>
        <taxon>Sphingobacteriia</taxon>
        <taxon>Sphingobacteriales</taxon>
        <taxon>Sphingobacteriaceae</taxon>
        <taxon>Pedobacter</taxon>
    </lineage>
</organism>
<name>A0A3N0BVR0_9SPHI</name>
<feature type="transmembrane region" description="Helical" evidence="9">
    <location>
        <begin position="295"/>
        <end position="317"/>
    </location>
</feature>
<comment type="subcellular location">
    <subcellularLocation>
        <location evidence="1">Endomembrane system</location>
        <topology evidence="1">Multi-pass membrane protein</topology>
    </subcellularLocation>
    <subcellularLocation>
        <location evidence="8">Membrane</location>
        <topology evidence="8">Multi-pass membrane protein</topology>
    </subcellularLocation>
</comment>
<dbReference type="Pfam" id="PF00361">
    <property type="entry name" value="Proton_antipo_M"/>
    <property type="match status" value="1"/>
</dbReference>
<dbReference type="PANTHER" id="PTHR43507:SF1">
    <property type="entry name" value="NADH-UBIQUINONE OXIDOREDUCTASE CHAIN 4"/>
    <property type="match status" value="1"/>
</dbReference>
<evidence type="ECO:0000256" key="4">
    <source>
        <dbReference type="ARBA" id="ARBA00022967"/>
    </source>
</evidence>
<dbReference type="GO" id="GO:0015990">
    <property type="term" value="P:electron transport coupled proton transport"/>
    <property type="evidence" value="ECO:0007669"/>
    <property type="project" value="TreeGrafter"/>
</dbReference>
<evidence type="ECO:0000256" key="9">
    <source>
        <dbReference type="SAM" id="Phobius"/>
    </source>
</evidence>
<dbReference type="Pfam" id="PF01059">
    <property type="entry name" value="Oxidored_q5_N"/>
    <property type="match status" value="1"/>
</dbReference>
<dbReference type="GO" id="GO:0048039">
    <property type="term" value="F:ubiquinone binding"/>
    <property type="evidence" value="ECO:0007669"/>
    <property type="project" value="TreeGrafter"/>
</dbReference>
<keyword evidence="4" id="KW-1278">Translocase</keyword>
<evidence type="ECO:0000256" key="3">
    <source>
        <dbReference type="ARBA" id="ARBA00022692"/>
    </source>
</evidence>
<protein>
    <submittedName>
        <fullName evidence="12">NADH-quinone oxidoreductase subunit M</fullName>
    </submittedName>
</protein>
<feature type="transmembrane region" description="Helical" evidence="9">
    <location>
        <begin position="236"/>
        <end position="257"/>
    </location>
</feature>
<keyword evidence="3 8" id="KW-0812">Transmembrane</keyword>
<dbReference type="InterPro" id="IPR003918">
    <property type="entry name" value="NADH_UbQ_OxRdtase"/>
</dbReference>
<keyword evidence="13" id="KW-1185">Reference proteome</keyword>
<feature type="transmembrane region" description="Helical" evidence="9">
    <location>
        <begin position="127"/>
        <end position="147"/>
    </location>
</feature>
<dbReference type="OrthoDB" id="9811718at2"/>
<dbReference type="InterPro" id="IPR001750">
    <property type="entry name" value="ND/Mrp_TM"/>
</dbReference>
<dbReference type="PRINTS" id="PR01437">
    <property type="entry name" value="NUOXDRDTASE4"/>
</dbReference>
<accession>A0A3N0BVR0</accession>
<evidence type="ECO:0000256" key="8">
    <source>
        <dbReference type="RuleBase" id="RU000320"/>
    </source>
</evidence>
<evidence type="ECO:0000256" key="6">
    <source>
        <dbReference type="ARBA" id="ARBA00023027"/>
    </source>
</evidence>
<dbReference type="EMBL" id="RBEE01000013">
    <property type="protein sequence ID" value="RNL53799.1"/>
    <property type="molecule type" value="Genomic_DNA"/>
</dbReference>
<feature type="transmembrane region" description="Helical" evidence="9">
    <location>
        <begin position="371"/>
        <end position="392"/>
    </location>
</feature>
<sequence length="493" mass="54182">MEQLLLLIFLPLVGALITAFSGKSAKIVSTVISVASLGLAVFIACNFIPNASTQFEANLPWIADLGIRFHAGIDGISMLVVLLTNLLVPIIILSSYKHDYKNPSAFYALILFMQAGLLLVFTAMDAFLFYIGWEAALIPIYFICAFWGGKDRVRINMKFFVYTIAGSLFMLMGIIYLYLQNPAHNFDIQAFYALNLDGAQQGWIFWAFFIAFAIKMPIFPFHTWQPDTYTVAPTQGTMLLSGIMLKMGIYGVIRWLLPIVPTGVQDWSCLAMVLSIIGIVYASVIAFTQKDAKRLVAYSSIAHVGLIAAGIFASFNLGNLGVQGMQGAMVQMLSHGINVVGLFFVLDIIFSRLKTNKIEELGGIAKVAPQLAIAFLIIVLGTVALPGTNGFIGEFLLLMGVYNYSIWAAAIAGLTIIFGAVYMLRMYQNVMLGKTNELTLTFTDIQGTEKLVLYIICALIVILGVYPKPLLHLTEASVQHLLEQVNQKLTSVK</sequence>
<dbReference type="GO" id="GO:0016020">
    <property type="term" value="C:membrane"/>
    <property type="evidence" value="ECO:0007669"/>
    <property type="project" value="UniProtKB-SubCell"/>
</dbReference>
<evidence type="ECO:0000259" key="11">
    <source>
        <dbReference type="Pfam" id="PF01059"/>
    </source>
</evidence>
<evidence type="ECO:0000256" key="7">
    <source>
        <dbReference type="ARBA" id="ARBA00023136"/>
    </source>
</evidence>
<evidence type="ECO:0000256" key="5">
    <source>
        <dbReference type="ARBA" id="ARBA00022989"/>
    </source>
</evidence>
<proteinExistence type="inferred from homology"/>
<dbReference type="NCBIfam" id="TIGR01972">
    <property type="entry name" value="NDH_I_M"/>
    <property type="match status" value="1"/>
</dbReference>
<comment type="similarity">
    <text evidence="2">Belongs to the complex I subunit 4 family.</text>
</comment>
<feature type="transmembrane region" description="Helical" evidence="9">
    <location>
        <begin position="404"/>
        <end position="424"/>
    </location>
</feature>
<feature type="domain" description="NADH:quinone oxidoreductase/Mrp antiporter transmembrane" evidence="10">
    <location>
        <begin position="123"/>
        <end position="415"/>
    </location>
</feature>
<feature type="transmembrane region" description="Helical" evidence="9">
    <location>
        <begin position="69"/>
        <end position="93"/>
    </location>
</feature>
<feature type="transmembrane region" description="Helical" evidence="9">
    <location>
        <begin position="269"/>
        <end position="288"/>
    </location>
</feature>
<feature type="transmembrane region" description="Helical" evidence="9">
    <location>
        <begin position="27"/>
        <end position="49"/>
    </location>
</feature>
<reference evidence="12 13" key="1">
    <citation type="submission" date="2018-10" db="EMBL/GenBank/DDBJ databases">
        <title>Genome sequencing of Pedobacter jejuensis TNB23.</title>
        <authorList>
            <person name="Cho Y.-J."/>
            <person name="Cho A."/>
            <person name="Kim O.-S."/>
        </authorList>
    </citation>
    <scope>NUCLEOTIDE SEQUENCE [LARGE SCALE GENOMIC DNA]</scope>
    <source>
        <strain evidence="12 13">TNB23</strain>
    </source>
</reference>
<feature type="domain" description="NADH:ubiquinone oxidoreductase chain 4 N-terminal" evidence="11">
    <location>
        <begin position="6"/>
        <end position="119"/>
    </location>
</feature>
<evidence type="ECO:0000256" key="2">
    <source>
        <dbReference type="ARBA" id="ARBA00009025"/>
    </source>
</evidence>
<dbReference type="GO" id="GO:0012505">
    <property type="term" value="C:endomembrane system"/>
    <property type="evidence" value="ECO:0007669"/>
    <property type="project" value="UniProtKB-SubCell"/>
</dbReference>
<dbReference type="PANTHER" id="PTHR43507">
    <property type="entry name" value="NADH-UBIQUINONE OXIDOREDUCTASE CHAIN 4"/>
    <property type="match status" value="1"/>
</dbReference>
<feature type="transmembrane region" description="Helical" evidence="9">
    <location>
        <begin position="203"/>
        <end position="224"/>
    </location>
</feature>
<evidence type="ECO:0000313" key="12">
    <source>
        <dbReference type="EMBL" id="RNL53799.1"/>
    </source>
</evidence>
<dbReference type="GO" id="GO:0003954">
    <property type="term" value="F:NADH dehydrogenase activity"/>
    <property type="evidence" value="ECO:0007669"/>
    <property type="project" value="TreeGrafter"/>
</dbReference>
<dbReference type="InterPro" id="IPR010227">
    <property type="entry name" value="NADH_Q_OxRdtase_chainM/4"/>
</dbReference>
<keyword evidence="5 9" id="KW-1133">Transmembrane helix</keyword>
<dbReference type="InterPro" id="IPR000260">
    <property type="entry name" value="NADH4_N"/>
</dbReference>
<dbReference type="AlphaFoldDB" id="A0A3N0BVR0"/>
<gene>
    <name evidence="12" type="ORF">D7004_09705</name>
</gene>
<feature type="transmembrane region" description="Helical" evidence="9">
    <location>
        <begin position="6"/>
        <end position="22"/>
    </location>
</feature>
<evidence type="ECO:0000259" key="10">
    <source>
        <dbReference type="Pfam" id="PF00361"/>
    </source>
</evidence>
<feature type="transmembrane region" description="Helical" evidence="9">
    <location>
        <begin position="159"/>
        <end position="179"/>
    </location>
</feature>